<dbReference type="AlphaFoldDB" id="A0A150K5R2"/>
<gene>
    <name evidence="1" type="ORF">B4098_1893</name>
</gene>
<name>A0A150K5R2_HEYCO</name>
<dbReference type="Proteomes" id="UP000075288">
    <property type="component" value="Unassembled WGS sequence"/>
</dbReference>
<sequence>MYKICRNFDIENMFLQVWSGLSLSCTCTFYAGTAKAAGKISAAF</sequence>
<reference evidence="1 2" key="1">
    <citation type="submission" date="2016-01" db="EMBL/GenBank/DDBJ databases">
        <title>Genome Sequences of Twelve Sporeforming Bacillus Species Isolated from Foods.</title>
        <authorList>
            <person name="Berendsen E.M."/>
            <person name="Wells-Bennik M.H."/>
            <person name="Krawcyk A.O."/>
            <person name="De Jong A."/>
            <person name="Holsappel S."/>
            <person name="Eijlander R.T."/>
            <person name="Kuipers O.P."/>
        </authorList>
    </citation>
    <scope>NUCLEOTIDE SEQUENCE [LARGE SCALE GENOMIC DNA]</scope>
    <source>
        <strain evidence="1 2">B4098</strain>
    </source>
</reference>
<proteinExistence type="predicted"/>
<evidence type="ECO:0000313" key="1">
    <source>
        <dbReference type="EMBL" id="KYC64294.1"/>
    </source>
</evidence>
<comment type="caution">
    <text evidence="1">The sequence shown here is derived from an EMBL/GenBank/DDBJ whole genome shotgun (WGS) entry which is preliminary data.</text>
</comment>
<dbReference type="EMBL" id="LQYG01000029">
    <property type="protein sequence ID" value="KYC64294.1"/>
    <property type="molecule type" value="Genomic_DNA"/>
</dbReference>
<evidence type="ECO:0000313" key="2">
    <source>
        <dbReference type="Proteomes" id="UP000075288"/>
    </source>
</evidence>
<dbReference type="PROSITE" id="PS51257">
    <property type="entry name" value="PROKAR_LIPOPROTEIN"/>
    <property type="match status" value="1"/>
</dbReference>
<protein>
    <submittedName>
        <fullName evidence="1">Uncharacterized protein</fullName>
    </submittedName>
</protein>
<organism evidence="1 2">
    <name type="scientific">Heyndrickxia coagulans</name>
    <name type="common">Weizmannia coagulans</name>
    <dbReference type="NCBI Taxonomy" id="1398"/>
    <lineage>
        <taxon>Bacteria</taxon>
        <taxon>Bacillati</taxon>
        <taxon>Bacillota</taxon>
        <taxon>Bacilli</taxon>
        <taxon>Bacillales</taxon>
        <taxon>Bacillaceae</taxon>
        <taxon>Heyndrickxia</taxon>
    </lineage>
</organism>
<accession>A0A150K5R2</accession>
<dbReference type="PATRIC" id="fig|1398.26.peg.2173"/>